<dbReference type="EMBL" id="CP046909">
    <property type="protein sequence ID" value="QGZ55927.1"/>
    <property type="molecule type" value="Genomic_DNA"/>
</dbReference>
<dbReference type="OrthoDB" id="101857at2"/>
<gene>
    <name evidence="1" type="ORF">FAZ97_13980</name>
</gene>
<dbReference type="Proteomes" id="UP000434209">
    <property type="component" value="Chromosome 1"/>
</dbReference>
<accession>A0A7Z2J8Q8</accession>
<keyword evidence="2" id="KW-1185">Reference proteome</keyword>
<dbReference type="RefSeq" id="WP_158758913.1">
    <property type="nucleotide sequence ID" value="NZ_CP046909.1"/>
</dbReference>
<protein>
    <submittedName>
        <fullName evidence="1">Uncharacterized protein</fullName>
    </submittedName>
</protein>
<dbReference type="AlphaFoldDB" id="A0A7Z2J8Q8"/>
<dbReference type="KEGG" id="pacp:FAZ97_13980"/>
<reference evidence="1 2" key="1">
    <citation type="submission" date="2019-12" db="EMBL/GenBank/DDBJ databases">
        <title>Paraburkholderia acidiphila 7Q-K02 sp. nov and Paraburkholderia acidisoli DHF22 sp. nov., two strains isolated from forest soil.</title>
        <authorList>
            <person name="Gao Z."/>
            <person name="Qiu L."/>
        </authorList>
    </citation>
    <scope>NUCLEOTIDE SEQUENCE [LARGE SCALE GENOMIC DNA]</scope>
    <source>
        <strain evidence="1 2">7Q-K02</strain>
    </source>
</reference>
<name>A0A7Z2J8Q8_9BURK</name>
<evidence type="ECO:0000313" key="2">
    <source>
        <dbReference type="Proteomes" id="UP000434209"/>
    </source>
</evidence>
<proteinExistence type="predicted"/>
<sequence>MNTLNVCIGHVPFPAEHSHFVDLLISPNAVPGNIRRKAIVPDELYGEHGHALSEYAQLFWLYRNLNAIASGYEYLNIFQYRRFISPTPVNAPKASNLPWATVVQETELGNYAYCFERQRTNSCFNTPITLGAGGVIGQYNGAHVLEDFLSFTQYMMEAKLFDSSDALKFISQQHFVPSCSIGLYHVELFRSIFAVLESASEFMNSPRFVARDGYQRRSVGFLLERLHSYLIVEHFRSAGVFGHNMLISDSAIATHTADRVQ</sequence>
<evidence type="ECO:0000313" key="1">
    <source>
        <dbReference type="EMBL" id="QGZ55927.1"/>
    </source>
</evidence>
<organism evidence="1 2">
    <name type="scientific">Paraburkholderia acidiphila</name>
    <dbReference type="NCBI Taxonomy" id="2571747"/>
    <lineage>
        <taxon>Bacteria</taxon>
        <taxon>Pseudomonadati</taxon>
        <taxon>Pseudomonadota</taxon>
        <taxon>Betaproteobacteria</taxon>
        <taxon>Burkholderiales</taxon>
        <taxon>Burkholderiaceae</taxon>
        <taxon>Paraburkholderia</taxon>
    </lineage>
</organism>